<proteinExistence type="predicted"/>
<dbReference type="InterPro" id="IPR044053">
    <property type="entry name" value="AsaB-like"/>
</dbReference>
<protein>
    <recommendedName>
        <fullName evidence="3">Methyltransferase</fullName>
    </recommendedName>
</protein>
<evidence type="ECO:0000313" key="1">
    <source>
        <dbReference type="EMBL" id="SCW54418.1"/>
    </source>
</evidence>
<sequence>METTATLNGFIRRDLVTDGPLLIHVNGPADGPIPWEAAPPISISDARAMQTGEAHEYLAANGFVLVDHVSQVADWESGALQDRDKNDILRIYMPEIEVLIRDRLLPGCKLEIRQGPYLVRRGPGSNPYAQGVHQDHGLTPDDYMESLEAFSTPEYAESWRARYDQPDVAGYMVLNFWRTVYMDQPLQHMPLAICHPASVAPADLVPAALVDFAPSGKNTNQLSLRYNPEHRWHYYPEMTTGEVLVFKIFEYMKDAPEAGFKTVFHTAFTHPDTPADAPERQSCEHRVGVFILRD</sequence>
<evidence type="ECO:0000313" key="2">
    <source>
        <dbReference type="Proteomes" id="UP000199150"/>
    </source>
</evidence>
<dbReference type="EMBL" id="FMTS01000002">
    <property type="protein sequence ID" value="SCW54418.1"/>
    <property type="molecule type" value="Genomic_DNA"/>
</dbReference>
<accession>A0A1G4RC38</accession>
<dbReference type="GO" id="GO:0016491">
    <property type="term" value="F:oxidoreductase activity"/>
    <property type="evidence" value="ECO:0007669"/>
    <property type="project" value="InterPro"/>
</dbReference>
<dbReference type="Proteomes" id="UP000199150">
    <property type="component" value="Unassembled WGS sequence"/>
</dbReference>
<dbReference type="OrthoDB" id="5173234at2"/>
<organism evidence="1 2">
    <name type="scientific">Asticcacaulis taihuensis</name>
    <dbReference type="NCBI Taxonomy" id="260084"/>
    <lineage>
        <taxon>Bacteria</taxon>
        <taxon>Pseudomonadati</taxon>
        <taxon>Pseudomonadota</taxon>
        <taxon>Alphaproteobacteria</taxon>
        <taxon>Caulobacterales</taxon>
        <taxon>Caulobacteraceae</taxon>
        <taxon>Asticcacaulis</taxon>
    </lineage>
</organism>
<reference evidence="2" key="1">
    <citation type="submission" date="2016-10" db="EMBL/GenBank/DDBJ databases">
        <authorList>
            <person name="Varghese N."/>
            <person name="Submissions S."/>
        </authorList>
    </citation>
    <scope>NUCLEOTIDE SEQUENCE [LARGE SCALE GENOMIC DNA]</scope>
    <source>
        <strain evidence="2">CGMCC 1.3431</strain>
    </source>
</reference>
<evidence type="ECO:0008006" key="3">
    <source>
        <dbReference type="Google" id="ProtNLM"/>
    </source>
</evidence>
<keyword evidence="2" id="KW-1185">Reference proteome</keyword>
<dbReference type="AlphaFoldDB" id="A0A1G4RC38"/>
<dbReference type="RefSeq" id="WP_090646595.1">
    <property type="nucleotide sequence ID" value="NZ_CBCRYE010000004.1"/>
</dbReference>
<dbReference type="PANTHER" id="PTHR34598">
    <property type="entry name" value="BLL6449 PROTEIN"/>
    <property type="match status" value="1"/>
</dbReference>
<gene>
    <name evidence="1" type="ORF">SAMN02927928_1774</name>
</gene>
<dbReference type="STRING" id="260084.SAMN02927928_1774"/>
<dbReference type="PANTHER" id="PTHR34598:SF3">
    <property type="entry name" value="OXIDOREDUCTASE AN1597"/>
    <property type="match status" value="1"/>
</dbReference>
<name>A0A1G4RC38_9CAUL</name>
<dbReference type="NCBIfam" id="NF041278">
    <property type="entry name" value="CmcJ_NvfI_EfuI"/>
    <property type="match status" value="1"/>
</dbReference>